<dbReference type="EMBL" id="QRYP01000002">
    <property type="protein sequence ID" value="RGV00708.1"/>
    <property type="molecule type" value="Genomic_DNA"/>
</dbReference>
<dbReference type="AlphaFoldDB" id="A0AA92W4J6"/>
<name>A0AA92W4J6_9BACT</name>
<evidence type="ECO:0000313" key="2">
    <source>
        <dbReference type="Proteomes" id="UP000285236"/>
    </source>
</evidence>
<comment type="caution">
    <text evidence="1">The sequence shown here is derived from an EMBL/GenBank/DDBJ whole genome shotgun (WGS) entry which is preliminary data.</text>
</comment>
<dbReference type="Proteomes" id="UP000285236">
    <property type="component" value="Unassembled WGS sequence"/>
</dbReference>
<proteinExistence type="predicted"/>
<reference evidence="1 2" key="1">
    <citation type="submission" date="2018-08" db="EMBL/GenBank/DDBJ databases">
        <title>A genome reference for cultivated species of the human gut microbiota.</title>
        <authorList>
            <person name="Zou Y."/>
            <person name="Xue W."/>
            <person name="Luo G."/>
        </authorList>
    </citation>
    <scope>NUCLEOTIDE SEQUENCE [LARGE SCALE GENOMIC DNA]</scope>
    <source>
        <strain evidence="1 2">AF15-25</strain>
    </source>
</reference>
<organism evidence="1 2">
    <name type="scientific">Segatella copri</name>
    <dbReference type="NCBI Taxonomy" id="165179"/>
    <lineage>
        <taxon>Bacteria</taxon>
        <taxon>Pseudomonadati</taxon>
        <taxon>Bacteroidota</taxon>
        <taxon>Bacteroidia</taxon>
        <taxon>Bacteroidales</taxon>
        <taxon>Prevotellaceae</taxon>
        <taxon>Segatella</taxon>
    </lineage>
</organism>
<dbReference type="RefSeq" id="WP_118078912.1">
    <property type="nucleotide sequence ID" value="NZ_QRYP01000002.1"/>
</dbReference>
<evidence type="ECO:0000313" key="1">
    <source>
        <dbReference type="EMBL" id="RGV00708.1"/>
    </source>
</evidence>
<protein>
    <submittedName>
        <fullName evidence="1">Uncharacterized protein</fullName>
    </submittedName>
</protein>
<sequence length="153" mass="17667">MNIQKVWDAFIKENDNPSFVKMAYAVVEQLGGVNEDTLLNSLDSCRNANDGYTGFCYPYQTSKFWNENKSAIMENMHELADDLGEDLITMIKGFGNFKDDKSVTYDAIGKALYAPFNEGESRYIYDTFAKYALEEVANRFQDWWYGQDESEFD</sequence>
<accession>A0AA92W4J6</accession>
<gene>
    <name evidence="1" type="ORF">DWW35_01485</name>
</gene>